<dbReference type="RefSeq" id="WP_010860474.1">
    <property type="nucleotide sequence ID" value="NZ_KB933398.1"/>
</dbReference>
<gene>
    <name evidence="1" type="ORF">H131_17751</name>
</gene>
<dbReference type="HOGENOM" id="CLU_080344_1_2_9"/>
<dbReference type="Proteomes" id="UP000013911">
    <property type="component" value="Unassembled WGS sequence"/>
</dbReference>
<evidence type="ECO:0000313" key="2">
    <source>
        <dbReference type="Proteomes" id="UP000013911"/>
    </source>
</evidence>
<dbReference type="PANTHER" id="PTHR34387">
    <property type="entry name" value="SLR1258 PROTEIN"/>
    <property type="match status" value="1"/>
</dbReference>
<dbReference type="AlphaFoldDB" id="R7ZB83"/>
<evidence type="ECO:0000313" key="1">
    <source>
        <dbReference type="EMBL" id="EON71256.1"/>
    </source>
</evidence>
<protein>
    <submittedName>
        <fullName evidence="1">26 kDa periplasmic immunogenic protein</fullName>
    </submittedName>
</protein>
<dbReference type="InterPro" id="IPR007497">
    <property type="entry name" value="SIMPL/DUF541"/>
</dbReference>
<organism evidence="1 2">
    <name type="scientific">Lysinibacillus sphaericus OT4b.31</name>
    <dbReference type="NCBI Taxonomy" id="1285586"/>
    <lineage>
        <taxon>Bacteria</taxon>
        <taxon>Bacillati</taxon>
        <taxon>Bacillota</taxon>
        <taxon>Bacilli</taxon>
        <taxon>Bacillales</taxon>
        <taxon>Bacillaceae</taxon>
        <taxon>Lysinibacillus</taxon>
    </lineage>
</organism>
<dbReference type="InterPro" id="IPR052022">
    <property type="entry name" value="26kDa_periplasmic_antigen"/>
</dbReference>
<sequence>MYYANVNQHSIPASRIITVTGNGKVLARANYAQLQIEVSTQGQSVQETQQENASIMNRVLQSILALNIPRENVQTAAYTIAPLYDFVDGKQVFKGYEVTNAITVKIPDTNQVGSVIDTAVHNGANRISSIQFKIDNADVYYQQALSLALHNAQMKAKTIAETMQLSLHPQPIEIVEEHENGPVLYRSMAMAESTISTPIEQGQMTISATVRVKFQY</sequence>
<dbReference type="PANTHER" id="PTHR34387:SF1">
    <property type="entry name" value="PERIPLASMIC IMMUNOGENIC PROTEIN"/>
    <property type="match status" value="1"/>
</dbReference>
<comment type="caution">
    <text evidence="1">The sequence shown here is derived from an EMBL/GenBank/DDBJ whole genome shotgun (WGS) entry which is preliminary data.</text>
</comment>
<dbReference type="PATRIC" id="fig|1285586.5.peg.3708"/>
<dbReference type="Gene3D" id="3.30.110.170">
    <property type="entry name" value="Protein of unknown function (DUF541), domain 1"/>
    <property type="match status" value="1"/>
</dbReference>
<dbReference type="OrthoDB" id="9785192at2"/>
<dbReference type="GO" id="GO:0006974">
    <property type="term" value="P:DNA damage response"/>
    <property type="evidence" value="ECO:0007669"/>
    <property type="project" value="TreeGrafter"/>
</dbReference>
<reference evidence="1 2" key="1">
    <citation type="submission" date="2013-04" db="EMBL/GenBank/DDBJ databases">
        <title>Draft genome of the heavy metal tolerant bacterium Lysinibacillus sphaericus strain OT4b.31.</title>
        <authorList>
            <person name="Pena-Montenegro T.D."/>
            <person name="Dussan J."/>
        </authorList>
    </citation>
    <scope>NUCLEOTIDE SEQUENCE [LARGE SCALE GENOMIC DNA]</scope>
    <source>
        <strain evidence="1 2">OT4b.31</strain>
    </source>
</reference>
<dbReference type="EMBL" id="AQPX01000024">
    <property type="protein sequence ID" value="EON71256.1"/>
    <property type="molecule type" value="Genomic_DNA"/>
</dbReference>
<dbReference type="eggNOG" id="COG2968">
    <property type="taxonomic scope" value="Bacteria"/>
</dbReference>
<name>R7ZB83_LYSSH</name>
<dbReference type="Pfam" id="PF04402">
    <property type="entry name" value="SIMPL"/>
    <property type="match status" value="1"/>
</dbReference>
<dbReference type="Gene3D" id="3.30.70.2970">
    <property type="entry name" value="Protein of unknown function (DUF541), domain 2"/>
    <property type="match status" value="1"/>
</dbReference>
<accession>R7ZB83</accession>
<proteinExistence type="predicted"/>